<protein>
    <recommendedName>
        <fullName evidence="1">Carbohydrate-binding domain-containing protein</fullName>
    </recommendedName>
</protein>
<dbReference type="Proteomes" id="UP000263900">
    <property type="component" value="Chromosome"/>
</dbReference>
<dbReference type="InterPro" id="IPR010502">
    <property type="entry name" value="Carb-bd_dom_fam9"/>
</dbReference>
<gene>
    <name evidence="2" type="ORF">D3H65_03000</name>
</gene>
<sequence>MKQLTVPHLSIKDPQDMQELDRLLNALPRQLIAEVPWQDYPYKPAVEFVIGYHESYLFLKYFVAEKAIRAVANQVNGKVWEDSCVEFFISFDDVAYYNLEFNCIGTSLIGFGPSKSERNMLPAPIVEQIVTHTAITRQPAKKLVQWELTIAIPVTSFIHHQPLTLSGRQCRANFYKCGDQLPEPHFVSWRVVDSATPNFHVPASFGSLRFE</sequence>
<organism evidence="2 3">
    <name type="scientific">Paraflavitalea soli</name>
    <dbReference type="NCBI Taxonomy" id="2315862"/>
    <lineage>
        <taxon>Bacteria</taxon>
        <taxon>Pseudomonadati</taxon>
        <taxon>Bacteroidota</taxon>
        <taxon>Chitinophagia</taxon>
        <taxon>Chitinophagales</taxon>
        <taxon>Chitinophagaceae</taxon>
        <taxon>Paraflavitalea</taxon>
    </lineage>
</organism>
<dbReference type="GO" id="GO:0004553">
    <property type="term" value="F:hydrolase activity, hydrolyzing O-glycosyl compounds"/>
    <property type="evidence" value="ECO:0007669"/>
    <property type="project" value="InterPro"/>
</dbReference>
<evidence type="ECO:0000313" key="2">
    <source>
        <dbReference type="EMBL" id="AXY72998.1"/>
    </source>
</evidence>
<dbReference type="EMBL" id="CP032157">
    <property type="protein sequence ID" value="AXY72998.1"/>
    <property type="molecule type" value="Genomic_DNA"/>
</dbReference>
<dbReference type="GO" id="GO:0016052">
    <property type="term" value="P:carbohydrate catabolic process"/>
    <property type="evidence" value="ECO:0007669"/>
    <property type="project" value="InterPro"/>
</dbReference>
<dbReference type="AlphaFoldDB" id="A0A3B7MF88"/>
<dbReference type="GO" id="GO:0030246">
    <property type="term" value="F:carbohydrate binding"/>
    <property type="evidence" value="ECO:0007669"/>
    <property type="project" value="InterPro"/>
</dbReference>
<proteinExistence type="predicted"/>
<evidence type="ECO:0000259" key="1">
    <source>
        <dbReference type="Pfam" id="PF16011"/>
    </source>
</evidence>
<dbReference type="Gene3D" id="2.60.40.1190">
    <property type="match status" value="1"/>
</dbReference>
<dbReference type="SUPFAM" id="SSF49344">
    <property type="entry name" value="CBD9-like"/>
    <property type="match status" value="1"/>
</dbReference>
<evidence type="ECO:0000313" key="3">
    <source>
        <dbReference type="Proteomes" id="UP000263900"/>
    </source>
</evidence>
<reference evidence="2 3" key="1">
    <citation type="submission" date="2018-09" db="EMBL/GenBank/DDBJ databases">
        <title>Genome sequencing of strain 6GH32-13.</title>
        <authorList>
            <person name="Weon H.-Y."/>
            <person name="Heo J."/>
            <person name="Kwon S.-W."/>
        </authorList>
    </citation>
    <scope>NUCLEOTIDE SEQUENCE [LARGE SCALE GENOMIC DNA]</scope>
    <source>
        <strain evidence="2 3">5GH32-13</strain>
    </source>
</reference>
<name>A0A3B7MF88_9BACT</name>
<dbReference type="Pfam" id="PF16011">
    <property type="entry name" value="CBM9_2"/>
    <property type="match status" value="1"/>
</dbReference>
<accession>A0A3B7MF88</accession>
<dbReference type="OrthoDB" id="9801646at2"/>
<keyword evidence="3" id="KW-1185">Reference proteome</keyword>
<dbReference type="CDD" id="cd09620">
    <property type="entry name" value="CBM9_like_3"/>
    <property type="match status" value="1"/>
</dbReference>
<feature type="domain" description="Carbohydrate-binding" evidence="1">
    <location>
        <begin position="25"/>
        <end position="210"/>
    </location>
</feature>
<dbReference type="KEGG" id="pseg:D3H65_03000"/>
<dbReference type="RefSeq" id="WP_119048836.1">
    <property type="nucleotide sequence ID" value="NZ_CP032157.1"/>
</dbReference>